<evidence type="ECO:0000256" key="3">
    <source>
        <dbReference type="ARBA" id="ARBA00023136"/>
    </source>
</evidence>
<dbReference type="InterPro" id="IPR017487">
    <property type="entry name" value="PSII_PsbQ_cyanobac"/>
</dbReference>
<comment type="caution">
    <text evidence="5">The sequence shown here is derived from an EMBL/GenBank/DDBJ whole genome shotgun (WGS) entry which is preliminary data.</text>
</comment>
<feature type="signal peptide" evidence="4">
    <location>
        <begin position="1"/>
        <end position="23"/>
    </location>
</feature>
<proteinExistence type="predicted"/>
<evidence type="ECO:0000256" key="2">
    <source>
        <dbReference type="ARBA" id="ARBA00023078"/>
    </source>
</evidence>
<evidence type="ECO:0000256" key="1">
    <source>
        <dbReference type="ARBA" id="ARBA00004370"/>
    </source>
</evidence>
<accession>Q4C185</accession>
<keyword evidence="4" id="KW-0732">Signal</keyword>
<reference evidence="5" key="1">
    <citation type="submission" date="2004-02" db="EMBL/GenBank/DDBJ databases">
        <authorList>
            <consortium name="DOE Joint Genome Institute"/>
        </authorList>
    </citation>
    <scope>NUCLEOTIDE SEQUENCE [LARGE SCALE GENOMIC DNA]</scope>
    <source>
        <strain evidence="5">WH 8501</strain>
    </source>
</reference>
<dbReference type="EMBL" id="AADV02000047">
    <property type="protein sequence ID" value="EAM49893.1"/>
    <property type="molecule type" value="Genomic_DNA"/>
</dbReference>
<dbReference type="GO" id="GO:0005509">
    <property type="term" value="F:calcium ion binding"/>
    <property type="evidence" value="ECO:0007669"/>
    <property type="project" value="InterPro"/>
</dbReference>
<dbReference type="OrthoDB" id="425184at2"/>
<evidence type="ECO:0008006" key="7">
    <source>
        <dbReference type="Google" id="ProtNLM"/>
    </source>
</evidence>
<dbReference type="AlphaFoldDB" id="Q4C185"/>
<evidence type="ECO:0000313" key="6">
    <source>
        <dbReference type="Proteomes" id="UP000003922"/>
    </source>
</evidence>
<protein>
    <recommendedName>
        <fullName evidence="7">Photosystem II protein PsbQ</fullName>
    </recommendedName>
</protein>
<keyword evidence="2" id="KW-0793">Thylakoid</keyword>
<dbReference type="InterPro" id="IPR023222">
    <property type="entry name" value="PsbQ-like_dom_sf"/>
</dbReference>
<keyword evidence="6" id="KW-1185">Reference proteome</keyword>
<dbReference type="Pfam" id="PF05757">
    <property type="entry name" value="PsbQ"/>
    <property type="match status" value="1"/>
</dbReference>
<reference evidence="5" key="2">
    <citation type="submission" date="2005-06" db="EMBL/GenBank/DDBJ databases">
        <title>Sequencing of the draft genome and assembly of Crocosphaera watsonii WH 8501.</title>
        <authorList>
            <consortium name="US DOE Joint Genome Institute (JGI-PGF)"/>
            <person name="Copeland A."/>
            <person name="Lucas S."/>
            <person name="Lapidus A."/>
            <person name="Barry K."/>
            <person name="Detter C."/>
            <person name="Glavina T."/>
            <person name="Hammon N."/>
            <person name="Israni S."/>
            <person name="Pitluck S."/>
            <person name="Richardson P."/>
        </authorList>
    </citation>
    <scope>NUCLEOTIDE SEQUENCE [LARGE SCALE GENOMIC DNA]</scope>
    <source>
        <strain evidence="5">WH 8501</strain>
    </source>
</reference>
<dbReference type="KEGG" id="cwa:CwatDRAFT_3021"/>
<dbReference type="Proteomes" id="UP000003922">
    <property type="component" value="Unassembled WGS sequence"/>
</dbReference>
<dbReference type="InterPro" id="IPR008797">
    <property type="entry name" value="PSII_PsbQ"/>
</dbReference>
<reference evidence="5" key="3">
    <citation type="submission" date="2016-12" db="EMBL/GenBank/DDBJ databases">
        <title>Annotation of the draft genome assembly of Crocosphaera watsonii WH 8501.</title>
        <authorList>
            <consortium name="US DOE Joint Genome Institute (JGI-ORNL)"/>
            <person name="Larimer F."/>
            <person name="Land M."/>
        </authorList>
    </citation>
    <scope>NUCLEOTIDE SEQUENCE</scope>
    <source>
        <strain evidence="5">WH 8501</strain>
    </source>
</reference>
<comment type="subcellular location">
    <subcellularLocation>
        <location evidence="1">Membrane</location>
    </subcellularLocation>
</comment>
<gene>
    <name evidence="5" type="ORF">CwatDRAFT_3021</name>
</gene>
<dbReference type="SUPFAM" id="SSF101112">
    <property type="entry name" value="Oxygen-evolving enhancer protein 3"/>
    <property type="match status" value="1"/>
</dbReference>
<keyword evidence="3" id="KW-0472">Membrane</keyword>
<organism evidence="5 6">
    <name type="scientific">Crocosphaera watsonii WH 8501</name>
    <dbReference type="NCBI Taxonomy" id="165597"/>
    <lineage>
        <taxon>Bacteria</taxon>
        <taxon>Bacillati</taxon>
        <taxon>Cyanobacteriota</taxon>
        <taxon>Cyanophyceae</taxon>
        <taxon>Oscillatoriophycideae</taxon>
        <taxon>Chroococcales</taxon>
        <taxon>Aphanothecaceae</taxon>
        <taxon>Crocosphaera</taxon>
    </lineage>
</organism>
<sequence>MPRIRSILSLLLVAAAIFCVSCGGPKASVPTTYSPEKIEQLQLLAEPIETAKESLDVLKGFIADKNWIDTRTYIHGPLGGLRQEMSSLTRSLLPKDQKEARNLSKALFSDFERLDAAAKERNSVAAQRQYGEAVQHLQSFLDLLPSS</sequence>
<name>Q4C185_CROWT</name>
<dbReference type="NCBIfam" id="TIGR03042">
    <property type="entry name" value="PS_II_psbQ_bact"/>
    <property type="match status" value="1"/>
</dbReference>
<dbReference type="GO" id="GO:0015979">
    <property type="term" value="P:photosynthesis"/>
    <property type="evidence" value="ECO:0007669"/>
    <property type="project" value="InterPro"/>
</dbReference>
<dbReference type="RefSeq" id="WP_007306389.1">
    <property type="nucleotide sequence ID" value="NZ_AADV02000047.1"/>
</dbReference>
<dbReference type="Gene3D" id="1.20.120.290">
    <property type="entry name" value="Oxygen-evolving enhancer protein 3 (PsbQ), four-helix up-down bundle"/>
    <property type="match status" value="1"/>
</dbReference>
<evidence type="ECO:0000256" key="4">
    <source>
        <dbReference type="SAM" id="SignalP"/>
    </source>
</evidence>
<evidence type="ECO:0000313" key="5">
    <source>
        <dbReference type="EMBL" id="EAM49893.1"/>
    </source>
</evidence>
<feature type="chain" id="PRO_5004235305" description="Photosystem II protein PsbQ" evidence="4">
    <location>
        <begin position="24"/>
        <end position="147"/>
    </location>
</feature>
<dbReference type="GO" id="GO:0009654">
    <property type="term" value="C:photosystem II oxygen evolving complex"/>
    <property type="evidence" value="ECO:0007669"/>
    <property type="project" value="InterPro"/>
</dbReference>
<dbReference type="GO" id="GO:0019898">
    <property type="term" value="C:extrinsic component of membrane"/>
    <property type="evidence" value="ECO:0007669"/>
    <property type="project" value="InterPro"/>
</dbReference>